<keyword evidence="6 10" id="KW-0472">Membrane</keyword>
<dbReference type="PROSITE" id="PS50262">
    <property type="entry name" value="G_PROTEIN_RECEP_F1_2"/>
    <property type="match status" value="1"/>
</dbReference>
<evidence type="ECO:0000256" key="9">
    <source>
        <dbReference type="SAM" id="MobiDB-lite"/>
    </source>
</evidence>
<feature type="transmembrane region" description="Helical" evidence="10">
    <location>
        <begin position="30"/>
        <end position="55"/>
    </location>
</feature>
<dbReference type="Pfam" id="PF00001">
    <property type="entry name" value="7tm_1"/>
    <property type="match status" value="1"/>
</dbReference>
<evidence type="ECO:0000313" key="12">
    <source>
        <dbReference type="EMBL" id="CAH3027712.1"/>
    </source>
</evidence>
<feature type="region of interest" description="Disordered" evidence="9">
    <location>
        <begin position="407"/>
        <end position="442"/>
    </location>
</feature>
<protein>
    <recommendedName>
        <fullName evidence="11">G-protein coupled receptors family 1 profile domain-containing protein</fullName>
    </recommendedName>
</protein>
<keyword evidence="4 10" id="KW-1133">Transmembrane helix</keyword>
<feature type="transmembrane region" description="Helical" evidence="10">
    <location>
        <begin position="143"/>
        <end position="165"/>
    </location>
</feature>
<evidence type="ECO:0000256" key="7">
    <source>
        <dbReference type="ARBA" id="ARBA00023170"/>
    </source>
</evidence>
<keyword evidence="5" id="KW-0297">G-protein coupled receptor</keyword>
<dbReference type="PRINTS" id="PR00237">
    <property type="entry name" value="GPCRRHODOPSN"/>
</dbReference>
<keyword evidence="13" id="KW-1185">Reference proteome</keyword>
<evidence type="ECO:0000256" key="2">
    <source>
        <dbReference type="ARBA" id="ARBA00022475"/>
    </source>
</evidence>
<evidence type="ECO:0000256" key="4">
    <source>
        <dbReference type="ARBA" id="ARBA00022989"/>
    </source>
</evidence>
<feature type="compositionally biased region" description="Low complexity" evidence="9">
    <location>
        <begin position="420"/>
        <end position="442"/>
    </location>
</feature>
<accession>A0ABN8MGS0</accession>
<dbReference type="SUPFAM" id="SSF81321">
    <property type="entry name" value="Family A G protein-coupled receptor-like"/>
    <property type="match status" value="1"/>
</dbReference>
<keyword evidence="3 10" id="KW-0812">Transmembrane</keyword>
<feature type="domain" description="G-protein coupled receptors family 1 profile" evidence="11">
    <location>
        <begin position="46"/>
        <end position="305"/>
    </location>
</feature>
<dbReference type="CDD" id="cd00637">
    <property type="entry name" value="7tm_classA_rhodopsin-like"/>
    <property type="match status" value="1"/>
</dbReference>
<dbReference type="PANTHER" id="PTHR22752">
    <property type="entry name" value="G PROTEIN-COUPLED RECEPTOR"/>
    <property type="match status" value="1"/>
</dbReference>
<gene>
    <name evidence="12" type="ORF">PEVE_00032223</name>
</gene>
<sequence length="552" mass="61134">MTAFSNKISNDTNTTSEQLTVFTYSELEHILMSGSLVLMILVTLIGNATVCLAVYRRRKLRTRTNMFIINLSCADIGVAVLCMPFSLITCLRHDWVLGDALCKINGFFNIVFGLTSLLTLTAISVETYFAICKPLYHRHMSRNFALGLLIWTWFQPVAIAIVPFLDVINYEFKQGTTQCGVQFPTNLAQIIYAGIVIFCGFVLPVSIMGFAYSNIFCSARQHTRRVSRVSISSTSSTNSATAHRQVAVTVLILLGVFLACWFPYFMYVILVSVEKELSTERAVLNLGKAGYWCAFASSALNPYIYGFRNPQFRKEFNLILCYLCPCVGLGWRSRGCSTTTGSKGSWDGSSGFDYNQLRRPSTPCITPKGRLSVDFAPLPQESLQKLEMFALQAKLSNCSAEPEYCSHNEESSEAAGGDENVNNNGEGDNKINNNNTNTVFGTNVSESQHDFFEINVNETGRSHHKPLEEERSIKGSFCNEGFAPESNSNNSIAARTNECENSAQADSLDSFQAARDLGTSLSKELLPSTRPRGWSLRSLGARLKLGWVESAL</sequence>
<dbReference type="InterPro" id="IPR017452">
    <property type="entry name" value="GPCR_Rhodpsn_7TM"/>
</dbReference>
<feature type="transmembrane region" description="Helical" evidence="10">
    <location>
        <begin position="190"/>
        <end position="215"/>
    </location>
</feature>
<dbReference type="Gene3D" id="1.20.1070.10">
    <property type="entry name" value="Rhodopsin 7-helix transmembrane proteins"/>
    <property type="match status" value="1"/>
</dbReference>
<evidence type="ECO:0000313" key="13">
    <source>
        <dbReference type="Proteomes" id="UP001159427"/>
    </source>
</evidence>
<dbReference type="EMBL" id="CALNXI010000468">
    <property type="protein sequence ID" value="CAH3027712.1"/>
    <property type="molecule type" value="Genomic_DNA"/>
</dbReference>
<organism evidence="12 13">
    <name type="scientific">Porites evermanni</name>
    <dbReference type="NCBI Taxonomy" id="104178"/>
    <lineage>
        <taxon>Eukaryota</taxon>
        <taxon>Metazoa</taxon>
        <taxon>Cnidaria</taxon>
        <taxon>Anthozoa</taxon>
        <taxon>Hexacorallia</taxon>
        <taxon>Scleractinia</taxon>
        <taxon>Fungiina</taxon>
        <taxon>Poritidae</taxon>
        <taxon>Porites</taxon>
    </lineage>
</organism>
<evidence type="ECO:0000256" key="8">
    <source>
        <dbReference type="ARBA" id="ARBA00023224"/>
    </source>
</evidence>
<proteinExistence type="predicted"/>
<evidence type="ECO:0000256" key="5">
    <source>
        <dbReference type="ARBA" id="ARBA00023040"/>
    </source>
</evidence>
<dbReference type="InterPro" id="IPR000276">
    <property type="entry name" value="GPCR_Rhodpsn"/>
</dbReference>
<evidence type="ECO:0000259" key="11">
    <source>
        <dbReference type="PROSITE" id="PS50262"/>
    </source>
</evidence>
<evidence type="ECO:0000256" key="3">
    <source>
        <dbReference type="ARBA" id="ARBA00022692"/>
    </source>
</evidence>
<dbReference type="SMART" id="SM01381">
    <property type="entry name" value="7TM_GPCR_Srsx"/>
    <property type="match status" value="1"/>
</dbReference>
<keyword evidence="8" id="KW-0807">Transducer</keyword>
<feature type="transmembrane region" description="Helical" evidence="10">
    <location>
        <begin position="107"/>
        <end position="131"/>
    </location>
</feature>
<keyword evidence="2" id="KW-1003">Cell membrane</keyword>
<name>A0ABN8MGS0_9CNID</name>
<comment type="caution">
    <text evidence="12">The sequence shown here is derived from an EMBL/GenBank/DDBJ whole genome shotgun (WGS) entry which is preliminary data.</text>
</comment>
<evidence type="ECO:0000256" key="6">
    <source>
        <dbReference type="ARBA" id="ARBA00023136"/>
    </source>
</evidence>
<evidence type="ECO:0000256" key="10">
    <source>
        <dbReference type="SAM" id="Phobius"/>
    </source>
</evidence>
<evidence type="ECO:0000256" key="1">
    <source>
        <dbReference type="ARBA" id="ARBA00004651"/>
    </source>
</evidence>
<feature type="transmembrane region" description="Helical" evidence="10">
    <location>
        <begin position="67"/>
        <end position="87"/>
    </location>
</feature>
<feature type="transmembrane region" description="Helical" evidence="10">
    <location>
        <begin position="246"/>
        <end position="269"/>
    </location>
</feature>
<comment type="subcellular location">
    <subcellularLocation>
        <location evidence="1">Cell membrane</location>
        <topology evidence="1">Multi-pass membrane protein</topology>
    </subcellularLocation>
</comment>
<dbReference type="Proteomes" id="UP001159427">
    <property type="component" value="Unassembled WGS sequence"/>
</dbReference>
<reference evidence="12 13" key="1">
    <citation type="submission" date="2022-05" db="EMBL/GenBank/DDBJ databases">
        <authorList>
            <consortium name="Genoscope - CEA"/>
            <person name="William W."/>
        </authorList>
    </citation>
    <scope>NUCLEOTIDE SEQUENCE [LARGE SCALE GENOMIC DNA]</scope>
</reference>
<keyword evidence="7" id="KW-0675">Receptor</keyword>